<dbReference type="Gramene" id="RZC68542">
    <property type="protein sequence ID" value="RZC68542"/>
    <property type="gene ID" value="C5167_031815"/>
</dbReference>
<evidence type="ECO:0000256" key="2">
    <source>
        <dbReference type="PROSITE-ProRule" id="PRU00708"/>
    </source>
</evidence>
<evidence type="ECO:0000313" key="4">
    <source>
        <dbReference type="Proteomes" id="UP000316621"/>
    </source>
</evidence>
<dbReference type="AlphaFoldDB" id="A0A4Y7K887"/>
<dbReference type="EMBL" id="CM010721">
    <property type="protein sequence ID" value="RZC68542.1"/>
    <property type="molecule type" value="Genomic_DNA"/>
</dbReference>
<dbReference type="Gene3D" id="1.25.40.10">
    <property type="entry name" value="Tetratricopeptide repeat domain"/>
    <property type="match status" value="2"/>
</dbReference>
<sequence>MSKWNCKPNVVSYSAIIDSLCKGGLVDEALVVFSEMHRDLSVVPNVVVYTSLINGLCNSGRLIEVKRLFDDMVSRRISADVKTYNCMIHGHCLHGEQEEARRYLD</sequence>
<keyword evidence="1" id="KW-0677">Repeat</keyword>
<dbReference type="Proteomes" id="UP000316621">
    <property type="component" value="Chromosome 7"/>
</dbReference>
<dbReference type="PANTHER" id="PTHR47933:SF11">
    <property type="entry name" value="PENTATRICOPEPTIDE REPEAT-CONTAINING PROTEIN 2"/>
    <property type="match status" value="1"/>
</dbReference>
<reference evidence="3 4" key="1">
    <citation type="journal article" date="2018" name="Science">
        <title>The opium poppy genome and morphinan production.</title>
        <authorList>
            <person name="Guo L."/>
            <person name="Winzer T."/>
            <person name="Yang X."/>
            <person name="Li Y."/>
            <person name="Ning Z."/>
            <person name="He Z."/>
            <person name="Teodor R."/>
            <person name="Lu Y."/>
            <person name="Bowser T.A."/>
            <person name="Graham I.A."/>
            <person name="Ye K."/>
        </authorList>
    </citation>
    <scope>NUCLEOTIDE SEQUENCE [LARGE SCALE GENOMIC DNA]</scope>
    <source>
        <strain evidence="4">cv. HN1</strain>
        <tissue evidence="3">Leaves</tissue>
    </source>
</reference>
<feature type="repeat" description="PPR" evidence="2">
    <location>
        <begin position="45"/>
        <end position="79"/>
    </location>
</feature>
<dbReference type="Pfam" id="PF12854">
    <property type="entry name" value="PPR_1"/>
    <property type="match status" value="1"/>
</dbReference>
<accession>A0A4Y7K887</accession>
<evidence type="ECO:0000313" key="3">
    <source>
        <dbReference type="EMBL" id="RZC68542.1"/>
    </source>
</evidence>
<dbReference type="PANTHER" id="PTHR47933">
    <property type="entry name" value="PENTATRICOPEPTIDE REPEAT-CONTAINING PROTEIN 1, MITOCHONDRIAL"/>
    <property type="match status" value="1"/>
</dbReference>
<gene>
    <name evidence="3" type="ORF">C5167_031815</name>
</gene>
<dbReference type="InterPro" id="IPR051240">
    <property type="entry name" value="Mito_RNA-Proc/Resp"/>
</dbReference>
<name>A0A4Y7K887_PAPSO</name>
<evidence type="ECO:0008006" key="5">
    <source>
        <dbReference type="Google" id="ProtNLM"/>
    </source>
</evidence>
<dbReference type="PROSITE" id="PS51375">
    <property type="entry name" value="PPR"/>
    <property type="match status" value="3"/>
</dbReference>
<feature type="repeat" description="PPR" evidence="2">
    <location>
        <begin position="80"/>
        <end position="105"/>
    </location>
</feature>
<organism evidence="3 4">
    <name type="scientific">Papaver somniferum</name>
    <name type="common">Opium poppy</name>
    <dbReference type="NCBI Taxonomy" id="3469"/>
    <lineage>
        <taxon>Eukaryota</taxon>
        <taxon>Viridiplantae</taxon>
        <taxon>Streptophyta</taxon>
        <taxon>Embryophyta</taxon>
        <taxon>Tracheophyta</taxon>
        <taxon>Spermatophyta</taxon>
        <taxon>Magnoliopsida</taxon>
        <taxon>Ranunculales</taxon>
        <taxon>Papaveraceae</taxon>
        <taxon>Papaveroideae</taxon>
        <taxon>Papaver</taxon>
    </lineage>
</organism>
<dbReference type="InterPro" id="IPR002885">
    <property type="entry name" value="PPR_rpt"/>
</dbReference>
<dbReference type="GO" id="GO:0003729">
    <property type="term" value="F:mRNA binding"/>
    <property type="evidence" value="ECO:0007669"/>
    <property type="project" value="TreeGrafter"/>
</dbReference>
<keyword evidence="4" id="KW-1185">Reference proteome</keyword>
<protein>
    <recommendedName>
        <fullName evidence="5">Pentacotripeptide-repeat region of PRORP domain-containing protein</fullName>
    </recommendedName>
</protein>
<proteinExistence type="predicted"/>
<evidence type="ECO:0000256" key="1">
    <source>
        <dbReference type="ARBA" id="ARBA00022737"/>
    </source>
</evidence>
<feature type="repeat" description="PPR" evidence="2">
    <location>
        <begin position="9"/>
        <end position="39"/>
    </location>
</feature>
<dbReference type="Pfam" id="PF13041">
    <property type="entry name" value="PPR_2"/>
    <property type="match status" value="1"/>
</dbReference>
<dbReference type="InterPro" id="IPR011990">
    <property type="entry name" value="TPR-like_helical_dom_sf"/>
</dbReference>
<dbReference type="NCBIfam" id="TIGR00756">
    <property type="entry name" value="PPR"/>
    <property type="match status" value="3"/>
</dbReference>
<dbReference type="OMA" id="MSKWNCK"/>